<feature type="compositionally biased region" description="Basic and acidic residues" evidence="1">
    <location>
        <begin position="202"/>
        <end position="226"/>
    </location>
</feature>
<protein>
    <submittedName>
        <fullName evidence="2">Uncharacterized protein</fullName>
    </submittedName>
</protein>
<gene>
    <name evidence="2" type="ORF">BaRGS_00012573</name>
</gene>
<reference evidence="2 3" key="1">
    <citation type="journal article" date="2023" name="Sci. Data">
        <title>Genome assembly of the Korean intertidal mud-creeper Batillaria attramentaria.</title>
        <authorList>
            <person name="Patra A.K."/>
            <person name="Ho P.T."/>
            <person name="Jun S."/>
            <person name="Lee S.J."/>
            <person name="Kim Y."/>
            <person name="Won Y.J."/>
        </authorList>
    </citation>
    <scope>NUCLEOTIDE SEQUENCE [LARGE SCALE GENOMIC DNA]</scope>
    <source>
        <strain evidence="2">Wonlab-2016</strain>
    </source>
</reference>
<organism evidence="2 3">
    <name type="scientific">Batillaria attramentaria</name>
    <dbReference type="NCBI Taxonomy" id="370345"/>
    <lineage>
        <taxon>Eukaryota</taxon>
        <taxon>Metazoa</taxon>
        <taxon>Spiralia</taxon>
        <taxon>Lophotrochozoa</taxon>
        <taxon>Mollusca</taxon>
        <taxon>Gastropoda</taxon>
        <taxon>Caenogastropoda</taxon>
        <taxon>Sorbeoconcha</taxon>
        <taxon>Cerithioidea</taxon>
        <taxon>Batillariidae</taxon>
        <taxon>Batillaria</taxon>
    </lineage>
</organism>
<keyword evidence="3" id="KW-1185">Reference proteome</keyword>
<sequence>MDAAQFDSAPGQPYAPSMDHDLIDEVALYNPFRRGNSWPGLKKKKLEMHPSLSARAAKSLRDRTLLLMDRRRHRSVQRTGRKSGIDVPPPNSFETAIDEAILLKQEAEKEERPKFKTLQADTKVVPAAEAVERGEEPADTSGAVLDLLFTRGTGASRIYRVHPLTAACSFGPCFQHGPNECPEIKRRRELGSTEDKEEREEAEQLRKREMEAKAQAEAERQRAELRAQEAQQQFMIAQAEEDRKLKREELELRKRELALRERKEAAESEERKLLFELLKDKFTKQ</sequence>
<comment type="caution">
    <text evidence="2">The sequence shown here is derived from an EMBL/GenBank/DDBJ whole genome shotgun (WGS) entry which is preliminary data.</text>
</comment>
<accession>A0ABD0L9X3</accession>
<name>A0ABD0L9X3_9CAEN</name>
<evidence type="ECO:0000313" key="3">
    <source>
        <dbReference type="Proteomes" id="UP001519460"/>
    </source>
</evidence>
<dbReference type="AlphaFoldDB" id="A0ABD0L9X3"/>
<evidence type="ECO:0000313" key="2">
    <source>
        <dbReference type="EMBL" id="KAK7496163.1"/>
    </source>
</evidence>
<feature type="compositionally biased region" description="Basic and acidic residues" evidence="1">
    <location>
        <begin position="182"/>
        <end position="196"/>
    </location>
</feature>
<evidence type="ECO:0000256" key="1">
    <source>
        <dbReference type="SAM" id="MobiDB-lite"/>
    </source>
</evidence>
<dbReference type="Proteomes" id="UP001519460">
    <property type="component" value="Unassembled WGS sequence"/>
</dbReference>
<proteinExistence type="predicted"/>
<dbReference type="EMBL" id="JACVVK020000069">
    <property type="protein sequence ID" value="KAK7496163.1"/>
    <property type="molecule type" value="Genomic_DNA"/>
</dbReference>
<feature type="region of interest" description="Disordered" evidence="1">
    <location>
        <begin position="178"/>
        <end position="226"/>
    </location>
</feature>